<reference evidence="1" key="1">
    <citation type="submission" date="2022-01" db="EMBL/GenBank/DDBJ databases">
        <authorList>
            <person name="King R."/>
        </authorList>
    </citation>
    <scope>NUCLEOTIDE SEQUENCE</scope>
</reference>
<dbReference type="AlphaFoldDB" id="A0A9P0MU69"/>
<protein>
    <submittedName>
        <fullName evidence="1">Uncharacterized protein</fullName>
    </submittedName>
</protein>
<organism evidence="1 2">
    <name type="scientific">Nezara viridula</name>
    <name type="common">Southern green stink bug</name>
    <name type="synonym">Cimex viridulus</name>
    <dbReference type="NCBI Taxonomy" id="85310"/>
    <lineage>
        <taxon>Eukaryota</taxon>
        <taxon>Metazoa</taxon>
        <taxon>Ecdysozoa</taxon>
        <taxon>Arthropoda</taxon>
        <taxon>Hexapoda</taxon>
        <taxon>Insecta</taxon>
        <taxon>Pterygota</taxon>
        <taxon>Neoptera</taxon>
        <taxon>Paraneoptera</taxon>
        <taxon>Hemiptera</taxon>
        <taxon>Heteroptera</taxon>
        <taxon>Panheteroptera</taxon>
        <taxon>Pentatomomorpha</taxon>
        <taxon>Pentatomoidea</taxon>
        <taxon>Pentatomidae</taxon>
        <taxon>Pentatominae</taxon>
        <taxon>Nezara</taxon>
    </lineage>
</organism>
<keyword evidence="2" id="KW-1185">Reference proteome</keyword>
<sequence length="23" mass="2789">MDILSYWRVKVCSVTIIRYTTLQ</sequence>
<name>A0A9P0MU69_NEZVI</name>
<dbReference type="Proteomes" id="UP001152798">
    <property type="component" value="Chromosome 5"/>
</dbReference>
<dbReference type="EMBL" id="OV725081">
    <property type="protein sequence ID" value="CAH1403571.1"/>
    <property type="molecule type" value="Genomic_DNA"/>
</dbReference>
<accession>A0A9P0MU69</accession>
<gene>
    <name evidence="1" type="ORF">NEZAVI_LOCUS12164</name>
</gene>
<evidence type="ECO:0000313" key="1">
    <source>
        <dbReference type="EMBL" id="CAH1403571.1"/>
    </source>
</evidence>
<evidence type="ECO:0000313" key="2">
    <source>
        <dbReference type="Proteomes" id="UP001152798"/>
    </source>
</evidence>
<proteinExistence type="predicted"/>